<evidence type="ECO:0000313" key="1">
    <source>
        <dbReference type="EMBL" id="TLP74445.1"/>
    </source>
</evidence>
<protein>
    <recommendedName>
        <fullName evidence="3">DUF4333 domain-containing protein</fullName>
    </recommendedName>
</protein>
<dbReference type="EMBL" id="VAWA01000010">
    <property type="protein sequence ID" value="TLP74445.1"/>
    <property type="molecule type" value="Genomic_DNA"/>
</dbReference>
<evidence type="ECO:0000313" key="2">
    <source>
        <dbReference type="Proteomes" id="UP000306544"/>
    </source>
</evidence>
<organism evidence="1 2">
    <name type="scientific">Nesterenkonia sphaerica</name>
    <dbReference type="NCBI Taxonomy" id="1804988"/>
    <lineage>
        <taxon>Bacteria</taxon>
        <taxon>Bacillati</taxon>
        <taxon>Actinomycetota</taxon>
        <taxon>Actinomycetes</taxon>
        <taxon>Micrococcales</taxon>
        <taxon>Micrococcaceae</taxon>
        <taxon>Nesterenkonia</taxon>
    </lineage>
</organism>
<evidence type="ECO:0008006" key="3">
    <source>
        <dbReference type="Google" id="ProtNLM"/>
    </source>
</evidence>
<dbReference type="AlphaFoldDB" id="A0A5R9A8U1"/>
<dbReference type="OrthoDB" id="9829387at2"/>
<comment type="caution">
    <text evidence="1">The sequence shown here is derived from an EMBL/GenBank/DDBJ whole genome shotgun (WGS) entry which is preliminary data.</text>
</comment>
<accession>A0A5R9A8U1</accession>
<dbReference type="Proteomes" id="UP000306544">
    <property type="component" value="Unassembled WGS sequence"/>
</dbReference>
<keyword evidence="2" id="KW-1185">Reference proteome</keyword>
<dbReference type="PROSITE" id="PS51257">
    <property type="entry name" value="PROKAR_LIPOPROTEIN"/>
    <property type="match status" value="1"/>
</dbReference>
<reference evidence="1 2" key="1">
    <citation type="submission" date="2019-05" db="EMBL/GenBank/DDBJ databases">
        <title>Nesterenkonia sp. GY239, isolated from the Southern Atlantic Ocean.</title>
        <authorList>
            <person name="Zhang G."/>
        </authorList>
    </citation>
    <scope>NUCLEOTIDE SEQUENCE [LARGE SCALE GENOMIC DNA]</scope>
    <source>
        <strain evidence="1 2">GY239</strain>
    </source>
</reference>
<proteinExistence type="predicted"/>
<gene>
    <name evidence="1" type="ORF">FEF27_08815</name>
</gene>
<dbReference type="RefSeq" id="WP_138170495.1">
    <property type="nucleotide sequence ID" value="NZ_VAWA01000010.1"/>
</dbReference>
<name>A0A5R9A8U1_9MICC</name>
<sequence length="113" mass="12657">MNQRVKALTVIPAAALLLTACGGDDVPQEDLEMMLAWEEGEHPDDITCEEGLSYEKADATSCRFEEGISLDASYTDEEGAHSIRFVGGWGEIWVDIDEWEEIRDEVEQEFEDG</sequence>